<dbReference type="PANTHER" id="PTHR18937">
    <property type="entry name" value="STRUCTURAL MAINTENANCE OF CHROMOSOMES SMC FAMILY MEMBER"/>
    <property type="match status" value="1"/>
</dbReference>
<dbReference type="Proteomes" id="UP001140206">
    <property type="component" value="Chromosome 3"/>
</dbReference>
<dbReference type="Pfam" id="PF02463">
    <property type="entry name" value="SMC_N"/>
    <property type="match status" value="1"/>
</dbReference>
<name>A0AAV8EUG7_9POAL</name>
<dbReference type="Pfam" id="PF06470">
    <property type="entry name" value="SMC_hinge"/>
    <property type="match status" value="1"/>
</dbReference>
<dbReference type="SUPFAM" id="SSF75553">
    <property type="entry name" value="Smc hinge domain"/>
    <property type="match status" value="1"/>
</dbReference>
<dbReference type="Gene3D" id="1.20.1060.20">
    <property type="match status" value="1"/>
</dbReference>
<evidence type="ECO:0000256" key="2">
    <source>
        <dbReference type="ARBA" id="ARBA00006005"/>
    </source>
</evidence>
<dbReference type="Gene3D" id="3.40.50.300">
    <property type="entry name" value="P-loop containing nucleotide triphosphate hydrolases"/>
    <property type="match status" value="1"/>
</dbReference>
<dbReference type="GO" id="GO:0005524">
    <property type="term" value="F:ATP binding"/>
    <property type="evidence" value="ECO:0007669"/>
    <property type="project" value="UniProtKB-KW"/>
</dbReference>
<accession>A0AAV8EUG7</accession>
<gene>
    <name evidence="9" type="ORF">LUZ62_066440</name>
</gene>
<reference evidence="9" key="1">
    <citation type="submission" date="2022-08" db="EMBL/GenBank/DDBJ databases">
        <authorList>
            <person name="Marques A."/>
        </authorList>
    </citation>
    <scope>NUCLEOTIDE SEQUENCE</scope>
    <source>
        <strain evidence="9">RhyPub2mFocal</strain>
        <tissue evidence="9">Leaves</tissue>
    </source>
</reference>
<evidence type="ECO:0000256" key="7">
    <source>
        <dbReference type="SAM" id="Coils"/>
    </source>
</evidence>
<dbReference type="InterPro" id="IPR003395">
    <property type="entry name" value="RecF/RecN/SMC_N"/>
</dbReference>
<keyword evidence="5 7" id="KW-0175">Coiled coil</keyword>
<evidence type="ECO:0000256" key="4">
    <source>
        <dbReference type="ARBA" id="ARBA00022840"/>
    </source>
</evidence>
<keyword evidence="4" id="KW-0067">ATP-binding</keyword>
<dbReference type="GO" id="GO:0007076">
    <property type="term" value="P:mitotic chromosome condensation"/>
    <property type="evidence" value="ECO:0007669"/>
    <property type="project" value="TreeGrafter"/>
</dbReference>
<evidence type="ECO:0000256" key="3">
    <source>
        <dbReference type="ARBA" id="ARBA00022741"/>
    </source>
</evidence>
<dbReference type="InterPro" id="IPR010935">
    <property type="entry name" value="SMC_hinge"/>
</dbReference>
<sequence length="507" mass="58092">MLESSARIGPFDKSFTAVVGPNGSGKSNVIDAMLFVFGKRAKQMRLNNISELIHNSTNHQNLDSTAVSIHFQEILDLEDGSYEVVPGSDFSMTRVAFKDNSSKYYINNRAISFAEVTKKLKGKGIDLVNNRFLILQSVKDEAEAYMLKELLILKWQEKVTELASDDATKKAAQLQENVTKMEATCIKKREEIQQHNNELKELEALYDKYTERQEVLEKEMTKCKEDCKVYEKAEVDCIEKEKHLKQRIQKLKDKIVKLDDLLVKEEELLGEIKNRTLNETEKLRNKLAKVRVELEPWEKQLIEHKGKRDVAISQKKLLEEKHHKGHTEYLSLIEDMEGKNERISYLKNAILDGKSKLAKLEAEKKNFEKKEKECLKEEELLIPREQEAREKFTAMKATQESEKSQSSVLKAIMQAKDAKQIKGICGRLGDLGAIDAKYDVAISVVGGKLDCILVETTADAKDCVELLRRKNIGIATFMILEVLQENDMHPTIDIKFHGWLTQSESWN</sequence>
<dbReference type="EMBL" id="JAMFTS010000003">
    <property type="protein sequence ID" value="KAJ4782183.1"/>
    <property type="molecule type" value="Genomic_DNA"/>
</dbReference>
<evidence type="ECO:0000256" key="5">
    <source>
        <dbReference type="ARBA" id="ARBA00023054"/>
    </source>
</evidence>
<evidence type="ECO:0000259" key="8">
    <source>
        <dbReference type="SMART" id="SM00968"/>
    </source>
</evidence>
<dbReference type="InterPro" id="IPR036277">
    <property type="entry name" value="SMC_hinge_sf"/>
</dbReference>
<comment type="subcellular location">
    <subcellularLocation>
        <location evidence="1">Nucleus</location>
    </subcellularLocation>
</comment>
<evidence type="ECO:0000256" key="6">
    <source>
        <dbReference type="ARBA" id="ARBA00023242"/>
    </source>
</evidence>
<keyword evidence="10" id="KW-1185">Reference proteome</keyword>
<dbReference type="GO" id="GO:0005634">
    <property type="term" value="C:nucleus"/>
    <property type="evidence" value="ECO:0007669"/>
    <property type="project" value="UniProtKB-SubCell"/>
</dbReference>
<dbReference type="PANTHER" id="PTHR18937:SF172">
    <property type="entry name" value="STRUCTURAL MAINTENANCE OF CHROMOSOMES PROTEIN"/>
    <property type="match status" value="1"/>
</dbReference>
<dbReference type="SUPFAM" id="SSF52540">
    <property type="entry name" value="P-loop containing nucleoside triphosphate hydrolases"/>
    <property type="match status" value="1"/>
</dbReference>
<comment type="similarity">
    <text evidence="2">Belongs to the SMC family. SMC4 subfamily.</text>
</comment>
<keyword evidence="3" id="KW-0547">Nucleotide-binding</keyword>
<dbReference type="SMART" id="SM00968">
    <property type="entry name" value="SMC_hinge"/>
    <property type="match status" value="1"/>
</dbReference>
<evidence type="ECO:0000256" key="1">
    <source>
        <dbReference type="ARBA" id="ARBA00004123"/>
    </source>
</evidence>
<feature type="coiled-coil region" evidence="7">
    <location>
        <begin position="164"/>
        <end position="293"/>
    </location>
</feature>
<keyword evidence="6" id="KW-0539">Nucleus</keyword>
<dbReference type="GO" id="GO:0000796">
    <property type="term" value="C:condensin complex"/>
    <property type="evidence" value="ECO:0007669"/>
    <property type="project" value="TreeGrafter"/>
</dbReference>
<dbReference type="AlphaFoldDB" id="A0AAV8EUG7"/>
<organism evidence="9 10">
    <name type="scientific">Rhynchospora pubera</name>
    <dbReference type="NCBI Taxonomy" id="906938"/>
    <lineage>
        <taxon>Eukaryota</taxon>
        <taxon>Viridiplantae</taxon>
        <taxon>Streptophyta</taxon>
        <taxon>Embryophyta</taxon>
        <taxon>Tracheophyta</taxon>
        <taxon>Spermatophyta</taxon>
        <taxon>Magnoliopsida</taxon>
        <taxon>Liliopsida</taxon>
        <taxon>Poales</taxon>
        <taxon>Cyperaceae</taxon>
        <taxon>Cyperoideae</taxon>
        <taxon>Rhynchosporeae</taxon>
        <taxon>Rhynchospora</taxon>
    </lineage>
</organism>
<feature type="coiled-coil region" evidence="7">
    <location>
        <begin position="350"/>
        <end position="380"/>
    </location>
</feature>
<comment type="caution">
    <text evidence="9">The sequence shown here is derived from an EMBL/GenBank/DDBJ whole genome shotgun (WGS) entry which is preliminary data.</text>
</comment>
<dbReference type="GO" id="GO:0051321">
    <property type="term" value="P:meiotic cell cycle"/>
    <property type="evidence" value="ECO:0007669"/>
    <property type="project" value="UniProtKB-KW"/>
</dbReference>
<proteinExistence type="inferred from homology"/>
<evidence type="ECO:0000313" key="10">
    <source>
        <dbReference type="Proteomes" id="UP001140206"/>
    </source>
</evidence>
<evidence type="ECO:0000313" key="9">
    <source>
        <dbReference type="EMBL" id="KAJ4782183.1"/>
    </source>
</evidence>
<protein>
    <submittedName>
        <fullName evidence="9">Structural maintenance of chromosomes protein</fullName>
    </submittedName>
</protein>
<dbReference type="InterPro" id="IPR027417">
    <property type="entry name" value="P-loop_NTPase"/>
</dbReference>
<feature type="domain" description="SMC hinge" evidence="8">
    <location>
        <begin position="422"/>
        <end position="505"/>
    </location>
</feature>